<accession>A0A1A9ZKY0</accession>
<protein>
    <submittedName>
        <fullName evidence="2">Uncharacterized protein</fullName>
    </submittedName>
</protein>
<dbReference type="Proteomes" id="UP000092445">
    <property type="component" value="Unassembled WGS sequence"/>
</dbReference>
<dbReference type="EnsemblMetazoa" id="GPAI017893-RA">
    <property type="protein sequence ID" value="GPAI017893-PA"/>
    <property type="gene ID" value="GPAI017893"/>
</dbReference>
<organism evidence="2 3">
    <name type="scientific">Glossina pallidipes</name>
    <name type="common">Tsetse fly</name>
    <dbReference type="NCBI Taxonomy" id="7398"/>
    <lineage>
        <taxon>Eukaryota</taxon>
        <taxon>Metazoa</taxon>
        <taxon>Ecdysozoa</taxon>
        <taxon>Arthropoda</taxon>
        <taxon>Hexapoda</taxon>
        <taxon>Insecta</taxon>
        <taxon>Pterygota</taxon>
        <taxon>Neoptera</taxon>
        <taxon>Endopterygota</taxon>
        <taxon>Diptera</taxon>
        <taxon>Brachycera</taxon>
        <taxon>Muscomorpha</taxon>
        <taxon>Hippoboscoidea</taxon>
        <taxon>Glossinidae</taxon>
        <taxon>Glossina</taxon>
    </lineage>
</organism>
<sequence>MEEFFESLGMSPNTDKLNKIYWDICFACSKEPNTPIEITEELLIYFGYDGRYSVGIKSIMGILSNFEPAALIRKKQQQRDGDSGDGDGGDEDSEDGDTDEYEGQEVYFNPQQKNLLTVTAEEIIYYTRGLEILARFNYESSAVASSSSNKLNKLRKERMNDLRIKYKNFIDYYKETKLINHESSKSEDPTTHRNSILPYRKFFNEYDQQSTVYGNHQLVLRLYQVTENSWALIRRKNCSLTTAEKHLKKRFGENIKMVHQYIGLRSGINYEYLMVAIEEEESLSERGNLDDETTSSSSSYPLLLLLLRLRFNVTVASSSATSSFAAAVSSLAVVGAIVAAVYPHVSSFTTPSPSQSLSPLLEESSESSLEEEEQEEEEEESSSTSKSCTFLSSSNLPTSASNTITKNILALHIYNRMIATNQTNIGY</sequence>
<feature type="compositionally biased region" description="Low complexity" evidence="1">
    <location>
        <begin position="348"/>
        <end position="362"/>
    </location>
</feature>
<feature type="compositionally biased region" description="Acidic residues" evidence="1">
    <location>
        <begin position="363"/>
        <end position="381"/>
    </location>
</feature>
<feature type="region of interest" description="Disordered" evidence="1">
    <location>
        <begin position="348"/>
        <end position="395"/>
    </location>
</feature>
<reference evidence="2" key="2">
    <citation type="submission" date="2020-05" db="UniProtKB">
        <authorList>
            <consortium name="EnsemblMetazoa"/>
        </authorList>
    </citation>
    <scope>IDENTIFICATION</scope>
    <source>
        <strain evidence="2">IAEA</strain>
    </source>
</reference>
<evidence type="ECO:0000256" key="1">
    <source>
        <dbReference type="SAM" id="MobiDB-lite"/>
    </source>
</evidence>
<name>A0A1A9ZKY0_GLOPL</name>
<evidence type="ECO:0000313" key="2">
    <source>
        <dbReference type="EnsemblMetazoa" id="GPAI017893-PA"/>
    </source>
</evidence>
<feature type="compositionally biased region" description="Low complexity" evidence="1">
    <location>
        <begin position="382"/>
        <end position="394"/>
    </location>
</feature>
<proteinExistence type="predicted"/>
<reference evidence="3" key="1">
    <citation type="submission" date="2014-03" db="EMBL/GenBank/DDBJ databases">
        <authorList>
            <person name="Aksoy S."/>
            <person name="Warren W."/>
            <person name="Wilson R.K."/>
        </authorList>
    </citation>
    <scope>NUCLEOTIDE SEQUENCE [LARGE SCALE GENOMIC DNA]</scope>
    <source>
        <strain evidence="3">IAEA</strain>
    </source>
</reference>
<dbReference type="VEuPathDB" id="VectorBase:GPAI017893"/>
<dbReference type="AlphaFoldDB" id="A0A1A9ZKY0"/>
<feature type="region of interest" description="Disordered" evidence="1">
    <location>
        <begin position="74"/>
        <end position="100"/>
    </location>
</feature>
<feature type="compositionally biased region" description="Acidic residues" evidence="1">
    <location>
        <begin position="83"/>
        <end position="100"/>
    </location>
</feature>
<keyword evidence="3" id="KW-1185">Reference proteome</keyword>
<evidence type="ECO:0000313" key="3">
    <source>
        <dbReference type="Proteomes" id="UP000092445"/>
    </source>
</evidence>